<accession>A0AAD4FT42</accession>
<organism evidence="3 4">
    <name type="scientific">Pseudoalteromonas citrea</name>
    <dbReference type="NCBI Taxonomy" id="43655"/>
    <lineage>
        <taxon>Bacteria</taxon>
        <taxon>Pseudomonadati</taxon>
        <taxon>Pseudomonadota</taxon>
        <taxon>Gammaproteobacteria</taxon>
        <taxon>Alteromonadales</taxon>
        <taxon>Pseudoalteromonadaceae</taxon>
        <taxon>Pseudoalteromonas</taxon>
    </lineage>
</organism>
<dbReference type="EMBL" id="AHBZ03000014">
    <property type="protein sequence ID" value="KAF7774115.1"/>
    <property type="molecule type" value="Genomic_DNA"/>
</dbReference>
<dbReference type="AlphaFoldDB" id="A0AAD4FT42"/>
<dbReference type="Pfam" id="PF13193">
    <property type="entry name" value="AMP-binding_C"/>
    <property type="match status" value="1"/>
</dbReference>
<gene>
    <name evidence="3" type="ORF">PCIT_a0511</name>
</gene>
<dbReference type="CDD" id="cd04433">
    <property type="entry name" value="AFD_class_I"/>
    <property type="match status" value="1"/>
</dbReference>
<dbReference type="InterPro" id="IPR025110">
    <property type="entry name" value="AMP-bd_C"/>
</dbReference>
<reference evidence="3" key="1">
    <citation type="journal article" date="2012" name="J. Bacteriol.">
        <title>Genome sequences of type strains of seven species of the marine bacterium Pseudoalteromonas.</title>
        <authorList>
            <person name="Xie B.B."/>
            <person name="Shu Y.L."/>
            <person name="Qin Q.L."/>
            <person name="Rong J.C."/>
            <person name="Zhang X.Y."/>
            <person name="Chen X.L."/>
            <person name="Shi M."/>
            <person name="He H.L."/>
            <person name="Zhou B.C."/>
            <person name="Zhang Y.Z."/>
        </authorList>
    </citation>
    <scope>NUCLEOTIDE SEQUENCE</scope>
    <source>
        <strain evidence="3">DSM 8771</strain>
    </source>
</reference>
<dbReference type="Proteomes" id="UP000016487">
    <property type="component" value="Unassembled WGS sequence"/>
</dbReference>
<dbReference type="PANTHER" id="PTHR43767">
    <property type="entry name" value="LONG-CHAIN-FATTY-ACID--COA LIGASE"/>
    <property type="match status" value="1"/>
</dbReference>
<feature type="domain" description="AMP-dependent synthetase/ligase" evidence="1">
    <location>
        <begin position="16"/>
        <end position="363"/>
    </location>
</feature>
<dbReference type="Gene3D" id="3.30.300.30">
    <property type="match status" value="1"/>
</dbReference>
<dbReference type="PROSITE" id="PS00455">
    <property type="entry name" value="AMP_BINDING"/>
    <property type="match status" value="1"/>
</dbReference>
<dbReference type="Gene3D" id="3.40.50.12780">
    <property type="entry name" value="N-terminal domain of ligase-like"/>
    <property type="match status" value="1"/>
</dbReference>
<comment type="caution">
    <text evidence="3">The sequence shown here is derived from an EMBL/GenBank/DDBJ whole genome shotgun (WGS) entry which is preliminary data.</text>
</comment>
<protein>
    <recommendedName>
        <fullName evidence="5">Long-chain fatty acid--CoA ligase</fullName>
    </recommendedName>
</protein>
<dbReference type="Pfam" id="PF00501">
    <property type="entry name" value="AMP-binding"/>
    <property type="match status" value="1"/>
</dbReference>
<proteinExistence type="predicted"/>
<dbReference type="SUPFAM" id="SSF56801">
    <property type="entry name" value="Acetyl-CoA synthetase-like"/>
    <property type="match status" value="1"/>
</dbReference>
<dbReference type="GO" id="GO:0016877">
    <property type="term" value="F:ligase activity, forming carbon-sulfur bonds"/>
    <property type="evidence" value="ECO:0007669"/>
    <property type="project" value="UniProtKB-ARBA"/>
</dbReference>
<name>A0AAD4FT42_9GAMM</name>
<evidence type="ECO:0000313" key="4">
    <source>
        <dbReference type="Proteomes" id="UP000016487"/>
    </source>
</evidence>
<dbReference type="InterPro" id="IPR050237">
    <property type="entry name" value="ATP-dep_AMP-bd_enzyme"/>
</dbReference>
<dbReference type="InterPro" id="IPR045851">
    <property type="entry name" value="AMP-bd_C_sf"/>
</dbReference>
<dbReference type="RefSeq" id="WP_010364945.1">
    <property type="nucleotide sequence ID" value="NZ_AHBZ03000014.1"/>
</dbReference>
<evidence type="ECO:0000313" key="3">
    <source>
        <dbReference type="EMBL" id="KAF7774115.1"/>
    </source>
</evidence>
<reference evidence="3" key="2">
    <citation type="submission" date="2015-03" db="EMBL/GenBank/DDBJ databases">
        <title>Genome sequence of Pseudoalteromonas citrea.</title>
        <authorList>
            <person name="Xie B.-B."/>
            <person name="Rong J.-C."/>
            <person name="Qin Q.-L."/>
            <person name="Zhang Y.-Z."/>
        </authorList>
    </citation>
    <scope>NUCLEOTIDE SEQUENCE</scope>
    <source>
        <strain evidence="3">DSM 8771</strain>
    </source>
</reference>
<dbReference type="InterPro" id="IPR042099">
    <property type="entry name" value="ANL_N_sf"/>
</dbReference>
<evidence type="ECO:0000259" key="2">
    <source>
        <dbReference type="Pfam" id="PF13193"/>
    </source>
</evidence>
<evidence type="ECO:0008006" key="5">
    <source>
        <dbReference type="Google" id="ProtNLM"/>
    </source>
</evidence>
<dbReference type="InterPro" id="IPR020845">
    <property type="entry name" value="AMP-binding_CS"/>
</dbReference>
<feature type="domain" description="AMP-binding enzyme C-terminal" evidence="2">
    <location>
        <begin position="415"/>
        <end position="490"/>
    </location>
</feature>
<dbReference type="PANTHER" id="PTHR43767:SF10">
    <property type="entry name" value="SURFACTIN SYNTHASE SUBUNIT 1"/>
    <property type="match status" value="1"/>
</dbReference>
<dbReference type="InterPro" id="IPR000873">
    <property type="entry name" value="AMP-dep_synth/lig_dom"/>
</dbReference>
<sequence>MNKPNIYQLVAEHRCKTPNKVACIYQDKTVTYKELLNKVDHLASGMWQSGVREQSKIALFCPNNIEFALCLLATSKVGAAIVPLPLTMKGDALEAALKSAQCDFVFAWPTVAKAVADLECISAECIVTIGRGPVTKLTLEQLCALHLIDVPMGPSENPYILTMTSGSTGQPKPIVFTQITKINRAFKATIDYYSLSKDEVVLVSTPLYHSLAQRGLLMPLMLGATVVILPKFTVQAWLKAVETHEVNFLFAVSGQLKVLTDQLKGRDLSSLKCIVSSSATLEVADKSRLLSLLKCRFHECYGASEMGVISDFDITKPRAPLKSVGRPLPHVTVKICSAERKELDCREIGEIACRSETEFVGYFNLSQQTLNSYDAQGYFYTGDLGFLDENGYLYYVGRTKEVIKSGGINVFPSDIELVANQLPWLEECAALGVESAQFGQVILVAYVLRNDAPDEAQTLMKLHFLSQLTDYQQPKELLEFESLPKTEMGKIHKPTIKHIYHTQAY</sequence>
<evidence type="ECO:0000259" key="1">
    <source>
        <dbReference type="Pfam" id="PF00501"/>
    </source>
</evidence>